<feature type="binding site" evidence="6">
    <location>
        <begin position="32"/>
        <end position="39"/>
    </location>
    <ligand>
        <name>ATP</name>
        <dbReference type="ChEBI" id="CHEBI:30616"/>
    </ligand>
</feature>
<evidence type="ECO:0000256" key="4">
    <source>
        <dbReference type="ARBA" id="ARBA00023054"/>
    </source>
</evidence>
<dbReference type="GO" id="GO:0007059">
    <property type="term" value="P:chromosome segregation"/>
    <property type="evidence" value="ECO:0007669"/>
    <property type="project" value="UniProtKB-UniRule"/>
</dbReference>
<dbReference type="GO" id="GO:0030261">
    <property type="term" value="P:chromosome condensation"/>
    <property type="evidence" value="ECO:0007669"/>
    <property type="project" value="InterPro"/>
</dbReference>
<keyword evidence="5 6" id="KW-0238">DNA-binding</keyword>
<dbReference type="Proteomes" id="UP000017081">
    <property type="component" value="Unassembled WGS sequence"/>
</dbReference>
<dbReference type="InterPro" id="IPR011890">
    <property type="entry name" value="SMC_prok"/>
</dbReference>
<dbReference type="NCBIfam" id="TIGR02168">
    <property type="entry name" value="SMC_prok_B"/>
    <property type="match status" value="1"/>
</dbReference>
<evidence type="ECO:0000259" key="7">
    <source>
        <dbReference type="SMART" id="SM00968"/>
    </source>
</evidence>
<comment type="domain">
    <text evidence="6">Contains large globular domains required for ATP hydrolysis at each terminus and a third globular domain forming a flexible hinge near the middle of the molecule. These domains are separated by coiled-coil structures.</text>
</comment>
<keyword evidence="1 6" id="KW-0963">Cytoplasm</keyword>
<dbReference type="RefSeq" id="WP_023049916.1">
    <property type="nucleotide sequence ID" value="NZ_CP173065.2"/>
</dbReference>
<evidence type="ECO:0000256" key="2">
    <source>
        <dbReference type="ARBA" id="ARBA00022741"/>
    </source>
</evidence>
<dbReference type="InterPro" id="IPR010935">
    <property type="entry name" value="SMC_hinge"/>
</dbReference>
<dbReference type="InterPro" id="IPR024704">
    <property type="entry name" value="SMC"/>
</dbReference>
<comment type="caution">
    <text evidence="8">The sequence shown here is derived from an EMBL/GenBank/DDBJ whole genome shotgun (WGS) entry which is preliminary data.</text>
</comment>
<keyword evidence="4 6" id="KW-0175">Coiled coil</keyword>
<protein>
    <recommendedName>
        <fullName evidence="6">Chromosome partition protein Smc</fullName>
    </recommendedName>
</protein>
<feature type="domain" description="SMC hinge" evidence="7">
    <location>
        <begin position="519"/>
        <end position="633"/>
    </location>
</feature>
<dbReference type="GO" id="GO:0006260">
    <property type="term" value="P:DNA replication"/>
    <property type="evidence" value="ECO:0007669"/>
    <property type="project" value="UniProtKB-UniRule"/>
</dbReference>
<gene>
    <name evidence="6" type="primary">smc</name>
    <name evidence="8" type="ORF">HMPREF0202_00367</name>
</gene>
<dbReference type="InterPro" id="IPR036277">
    <property type="entry name" value="SMC_hinge_sf"/>
</dbReference>
<dbReference type="SUPFAM" id="SSF75553">
    <property type="entry name" value="Smc hinge domain"/>
    <property type="match status" value="1"/>
</dbReference>
<organism evidence="8 9">
    <name type="scientific">Cetobacterium somerae ATCC BAA-474</name>
    <dbReference type="NCBI Taxonomy" id="1319815"/>
    <lineage>
        <taxon>Bacteria</taxon>
        <taxon>Fusobacteriati</taxon>
        <taxon>Fusobacteriota</taxon>
        <taxon>Fusobacteriia</taxon>
        <taxon>Fusobacteriales</taxon>
        <taxon>Fusobacteriaceae</taxon>
        <taxon>Cetobacterium</taxon>
    </lineage>
</organism>
<keyword evidence="3 6" id="KW-0067">ATP-binding</keyword>
<dbReference type="GO" id="GO:0005737">
    <property type="term" value="C:cytoplasm"/>
    <property type="evidence" value="ECO:0007669"/>
    <property type="project" value="UniProtKB-SubCell"/>
</dbReference>
<dbReference type="HAMAP" id="MF_01894">
    <property type="entry name" value="Smc_prok"/>
    <property type="match status" value="1"/>
</dbReference>
<dbReference type="eggNOG" id="COG1196">
    <property type="taxonomic scope" value="Bacteria"/>
</dbReference>
<dbReference type="HOGENOM" id="CLU_001042_2_2_0"/>
<dbReference type="GO" id="GO:0007062">
    <property type="term" value="P:sister chromatid cohesion"/>
    <property type="evidence" value="ECO:0007669"/>
    <property type="project" value="InterPro"/>
</dbReference>
<evidence type="ECO:0000256" key="1">
    <source>
        <dbReference type="ARBA" id="ARBA00022490"/>
    </source>
</evidence>
<accession>U7VDX3</accession>
<dbReference type="Gene3D" id="1.20.1060.20">
    <property type="match status" value="1"/>
</dbReference>
<dbReference type="PIRSF" id="PIRSF005719">
    <property type="entry name" value="SMC"/>
    <property type="match status" value="1"/>
</dbReference>
<comment type="subcellular location">
    <subcellularLocation>
        <location evidence="6">Cytoplasm</location>
    </subcellularLocation>
</comment>
<comment type="similarity">
    <text evidence="6">Belongs to the SMC family.</text>
</comment>
<dbReference type="SMART" id="SM00968">
    <property type="entry name" value="SMC_hinge"/>
    <property type="match status" value="1"/>
</dbReference>
<feature type="coiled-coil region" evidence="6">
    <location>
        <begin position="167"/>
        <end position="201"/>
    </location>
</feature>
<dbReference type="GO" id="GO:0005694">
    <property type="term" value="C:chromosome"/>
    <property type="evidence" value="ECO:0007669"/>
    <property type="project" value="InterPro"/>
</dbReference>
<feature type="coiled-coil region" evidence="6">
    <location>
        <begin position="255"/>
        <end position="485"/>
    </location>
</feature>
<dbReference type="STRING" id="1319815.HMPREF0202_00367"/>
<evidence type="ECO:0000256" key="5">
    <source>
        <dbReference type="ARBA" id="ARBA00023125"/>
    </source>
</evidence>
<dbReference type="GO" id="GO:0016887">
    <property type="term" value="F:ATP hydrolysis activity"/>
    <property type="evidence" value="ECO:0007669"/>
    <property type="project" value="InterPro"/>
</dbReference>
<proteinExistence type="inferred from homology"/>
<dbReference type="Pfam" id="PF02463">
    <property type="entry name" value="SMC_N"/>
    <property type="match status" value="1"/>
</dbReference>
<dbReference type="EMBL" id="AXZF01000015">
    <property type="protein sequence ID" value="ERT69676.1"/>
    <property type="molecule type" value="Genomic_DNA"/>
</dbReference>
<keyword evidence="9" id="KW-1185">Reference proteome</keyword>
<feature type="coiled-coil region" evidence="6">
    <location>
        <begin position="676"/>
        <end position="971"/>
    </location>
</feature>
<dbReference type="InterPro" id="IPR003395">
    <property type="entry name" value="RecF/RecN/SMC_N"/>
</dbReference>
<keyword evidence="2 6" id="KW-0547">Nucleotide-binding</keyword>
<evidence type="ECO:0000313" key="8">
    <source>
        <dbReference type="EMBL" id="ERT69676.1"/>
    </source>
</evidence>
<dbReference type="GO" id="GO:0005524">
    <property type="term" value="F:ATP binding"/>
    <property type="evidence" value="ECO:0007669"/>
    <property type="project" value="UniProtKB-UniRule"/>
</dbReference>
<comment type="function">
    <text evidence="6">Required for chromosome condensation and partitioning.</text>
</comment>
<evidence type="ECO:0000313" key="9">
    <source>
        <dbReference type="Proteomes" id="UP000017081"/>
    </source>
</evidence>
<dbReference type="PATRIC" id="fig|1319815.3.peg.352"/>
<dbReference type="Gene3D" id="3.40.50.300">
    <property type="entry name" value="P-loop containing nucleotide triphosphate hydrolases"/>
    <property type="match status" value="2"/>
</dbReference>
<evidence type="ECO:0000256" key="6">
    <source>
        <dbReference type="HAMAP-Rule" id="MF_01894"/>
    </source>
</evidence>
<dbReference type="GO" id="GO:0003677">
    <property type="term" value="F:DNA binding"/>
    <property type="evidence" value="ECO:0007669"/>
    <property type="project" value="UniProtKB-UniRule"/>
</dbReference>
<dbReference type="PANTHER" id="PTHR43977">
    <property type="entry name" value="STRUCTURAL MAINTENANCE OF CHROMOSOMES PROTEIN 3"/>
    <property type="match status" value="1"/>
</dbReference>
<evidence type="ECO:0000256" key="3">
    <source>
        <dbReference type="ARBA" id="ARBA00022840"/>
    </source>
</evidence>
<dbReference type="AlphaFoldDB" id="U7VDX3"/>
<reference evidence="8 9" key="1">
    <citation type="submission" date="2013-08" db="EMBL/GenBank/DDBJ databases">
        <authorList>
            <person name="Weinstock G."/>
            <person name="Sodergren E."/>
            <person name="Wylie T."/>
            <person name="Fulton L."/>
            <person name="Fulton R."/>
            <person name="Fronick C."/>
            <person name="O'Laughlin M."/>
            <person name="Godfrey J."/>
            <person name="Miner T."/>
            <person name="Herter B."/>
            <person name="Appelbaum E."/>
            <person name="Cordes M."/>
            <person name="Lek S."/>
            <person name="Wollam A."/>
            <person name="Pepin K.H."/>
            <person name="Palsikar V.B."/>
            <person name="Mitreva M."/>
            <person name="Wilson R.K."/>
        </authorList>
    </citation>
    <scope>NUCLEOTIDE SEQUENCE [LARGE SCALE GENOMIC DNA]</scope>
    <source>
        <strain evidence="8 9">ATCC BAA-474</strain>
    </source>
</reference>
<dbReference type="Pfam" id="PF06470">
    <property type="entry name" value="SMC_hinge"/>
    <property type="match status" value="1"/>
</dbReference>
<dbReference type="Gene3D" id="3.30.70.1620">
    <property type="match status" value="1"/>
</dbReference>
<dbReference type="InterPro" id="IPR027417">
    <property type="entry name" value="P-loop_NTPase"/>
</dbReference>
<dbReference type="SUPFAM" id="SSF52540">
    <property type="entry name" value="P-loop containing nucleoside triphosphate hydrolases"/>
    <property type="match status" value="1"/>
</dbReference>
<comment type="subunit">
    <text evidence="6">Homodimer.</text>
</comment>
<name>U7VDX3_9FUSO</name>
<sequence length="1171" mass="135264">MYLKGVEIYGFKSFGERIRIDFDGGITSIVGPNGSGKSNILDGILWVLGEQSYKNIRAKESKDIIFSGGEGKKPANYAEVSLFIDNRDNFFPIEADSIKITRKMSQNGDNDYLINDKKVRLKDIGELFLDTGVGKSAYSVIGQGKVERIISSSNKEIKSIIEEAAGVKKFQQKKMESEKRLEKVQNELEKIELVLGEIGENRARVEKQSKKAVEYLALKDEKNILQKGVLTFDLNSKDEILKSGEKEQERLVTITSTLEEELKKLEIELNSIENRRKELYSKIENFSESNTSLRSEIESLEKEEIRVRERITSYTRELKQKEEEIVLVEKTVESKDQILVKLKEEKERVKERVLDIETKNKEFEKAIEDKETNKRDKEISIELKKRKIMDLEVEKLKLLNEIESSTRRMKGSEFKISSLKEEKEGFDKKIEENSKELEKALKNKELKQKELKETEERQIKLEQEISDLSRDMNKAAELVRNAEFEEKRASAKLQALYRVQESNEGFYKGVKEVLNAKIPGVEGAVISLITVPENYQKAIEAAIPGNLQDIVVTTSEVAKKGIEVLKEKKAGRASFLALDTIKVGSIKDIPKKEGVVGRASDLVTVDKKYSKVLDMLLGNILVVTEADVALKILKENSYSGNIVTLSGELLSSRGRITGGENSNSIVAQIFERKKEIKTLEDSTREMSLKLKDWNEKIQVMSKKLEKYEDEIGGIDALEDSLRKQSKIAEELYLDLKSRSEKLEKEKRVVDIEIQEEENYSKEYAKRVENSQSEKEITEKIVSDLKNELDNENSTIQILNTEINDLRNKFSDIRILYLNSKDRFVQIEKEEEKEKNEQREQQEKKDKISNILIEIKKELEKLEEKAHTIAEDIKNKNIKFENENQELKDMKKEDHILEEKSKDMIKNSREIETTLFKEKEILNRELERKERISREIEEILVQLEELLEVEEYSLKEEDIKASRTKVRELELKLRGFESVNLLSIEEFKELDNKYKFIDLQREDLVKGEKSLSLLIKEIDQTIEEKFYEAYEEINKNFNEMCIETLDNSEGKLSLHNGEDFQNCGVEISVKYKNKKRQALSLLSGGEKSMVAIAFIMAIFMYKPSPFTFLDEIEAALDEKNTRKLIGKLKEFTDRSQFILITHNKETMKASDSLYGVTMNKKIGISKLVQVKI</sequence>